<dbReference type="Proteomes" id="UP001195624">
    <property type="component" value="Unassembled WGS sequence"/>
</dbReference>
<dbReference type="RefSeq" id="WP_017799073.1">
    <property type="nucleotide sequence ID" value="NZ_JAGGMQ010000001.1"/>
</dbReference>
<keyword evidence="3" id="KW-0804">Transcription</keyword>
<dbReference type="Gene3D" id="3.30.450.80">
    <property type="entry name" value="Transcription factor LuxR-like, autoinducer-binding domain"/>
    <property type="match status" value="1"/>
</dbReference>
<gene>
    <name evidence="5" type="ORF">J2125_003623</name>
</gene>
<comment type="caution">
    <text evidence="5">The sequence shown here is derived from an EMBL/GenBank/DDBJ whole genome shotgun (WGS) entry which is preliminary data.</text>
</comment>
<reference evidence="6" key="1">
    <citation type="submission" date="2023-07" db="EMBL/GenBank/DDBJ databases">
        <title>Genome mining of underrepresented organisms for secondary metabolites.</title>
        <authorList>
            <person name="D'Agostino P.M."/>
        </authorList>
    </citation>
    <scope>NUCLEOTIDE SEQUENCE [LARGE SCALE GENOMIC DNA]</scope>
    <source>
        <strain evidence="6">WS4403</strain>
    </source>
</reference>
<name>A0ABS4PCR7_9GAMM</name>
<evidence type="ECO:0000313" key="6">
    <source>
        <dbReference type="Proteomes" id="UP001195624"/>
    </source>
</evidence>
<evidence type="ECO:0000256" key="1">
    <source>
        <dbReference type="ARBA" id="ARBA00023015"/>
    </source>
</evidence>
<protein>
    <submittedName>
        <fullName evidence="5">LuxR family quorum-sensing system transcriptional regulator ExpR</fullName>
    </submittedName>
</protein>
<dbReference type="Pfam" id="PF03472">
    <property type="entry name" value="Autoind_bind"/>
    <property type="match status" value="1"/>
</dbReference>
<feature type="domain" description="Transcription factor LuxR-like autoinducer-binding" evidence="4">
    <location>
        <begin position="15"/>
        <end position="164"/>
    </location>
</feature>
<sequence length="165" mass="19494">MHKGFFFNNEKNNYIKEYLEEKLLEYGKMNYAYLVINKSNLDEIMVISDLNDYFKNTYLRKKFQNVDPVIINALNRFSLLAWDEKLVVNSQWNNSKCCQKSWGYILKSVTPYNIISGQTFVLHDNNGNLALLSLYINKFLMADIYDNVKKNKDQLQGLLINIHEM</sequence>
<proteinExistence type="predicted"/>
<accession>A0ABS4PCR7</accession>
<evidence type="ECO:0000313" key="5">
    <source>
        <dbReference type="EMBL" id="MBP2170431.1"/>
    </source>
</evidence>
<keyword evidence="6" id="KW-1185">Reference proteome</keyword>
<dbReference type="EMBL" id="JAGGMQ010000001">
    <property type="protein sequence ID" value="MBP2170431.1"/>
    <property type="molecule type" value="Genomic_DNA"/>
</dbReference>
<keyword evidence="1" id="KW-0805">Transcription regulation</keyword>
<organism evidence="5 6">
    <name type="scientific">Winslowiella toletana</name>
    <dbReference type="NCBI Taxonomy" id="92490"/>
    <lineage>
        <taxon>Bacteria</taxon>
        <taxon>Pseudomonadati</taxon>
        <taxon>Pseudomonadota</taxon>
        <taxon>Gammaproteobacteria</taxon>
        <taxon>Enterobacterales</taxon>
        <taxon>Erwiniaceae</taxon>
        <taxon>Winslowiella</taxon>
    </lineage>
</organism>
<dbReference type="SUPFAM" id="SSF75516">
    <property type="entry name" value="Pheromone-binding domain of LuxR-like quorum-sensing transcription factors"/>
    <property type="match status" value="1"/>
</dbReference>
<evidence type="ECO:0000256" key="3">
    <source>
        <dbReference type="ARBA" id="ARBA00023163"/>
    </source>
</evidence>
<evidence type="ECO:0000256" key="2">
    <source>
        <dbReference type="ARBA" id="ARBA00023125"/>
    </source>
</evidence>
<evidence type="ECO:0000259" key="4">
    <source>
        <dbReference type="Pfam" id="PF03472"/>
    </source>
</evidence>
<keyword evidence="2" id="KW-0238">DNA-binding</keyword>
<dbReference type="InterPro" id="IPR005143">
    <property type="entry name" value="TF_LuxR_autoind-bd_dom"/>
</dbReference>
<dbReference type="InterPro" id="IPR036693">
    <property type="entry name" value="TF_LuxR_autoind-bd_dom_sf"/>
</dbReference>